<proteinExistence type="predicted"/>
<dbReference type="AlphaFoldDB" id="A0A2J6S766"/>
<accession>A0A2J6S766</accession>
<keyword evidence="2" id="KW-1185">Reference proteome</keyword>
<dbReference type="EMBL" id="KZ613939">
    <property type="protein sequence ID" value="PMD46615.1"/>
    <property type="molecule type" value="Genomic_DNA"/>
</dbReference>
<sequence>MDDMNFIDELNRLADNAESLESTTVTTIEVERWKTLFSYTDAEASLIIKRQLADVTQERIPEGHWELIRKDVEAAGHSRLSWEHLLQMKDTMKANSTTLIDSEGKSWTLLWMAGFIRDVESVKEITGVEGQLKVEKVGATFGTHDVVWIDDEGLKKIEDFIDAKLILEKTG</sequence>
<dbReference type="OrthoDB" id="3262926at2759"/>
<gene>
    <name evidence="1" type="ORF">L207DRAFT_507519</name>
</gene>
<organism evidence="1 2">
    <name type="scientific">Hyaloscypha variabilis (strain UAMH 11265 / GT02V1 / F)</name>
    <name type="common">Meliniomyces variabilis</name>
    <dbReference type="NCBI Taxonomy" id="1149755"/>
    <lineage>
        <taxon>Eukaryota</taxon>
        <taxon>Fungi</taxon>
        <taxon>Dikarya</taxon>
        <taxon>Ascomycota</taxon>
        <taxon>Pezizomycotina</taxon>
        <taxon>Leotiomycetes</taxon>
        <taxon>Helotiales</taxon>
        <taxon>Hyaloscyphaceae</taxon>
        <taxon>Hyaloscypha</taxon>
        <taxon>Hyaloscypha variabilis</taxon>
    </lineage>
</organism>
<evidence type="ECO:0000313" key="1">
    <source>
        <dbReference type="EMBL" id="PMD46615.1"/>
    </source>
</evidence>
<protein>
    <submittedName>
        <fullName evidence="1">Uncharacterized protein</fullName>
    </submittedName>
</protein>
<evidence type="ECO:0000313" key="2">
    <source>
        <dbReference type="Proteomes" id="UP000235786"/>
    </source>
</evidence>
<reference evidence="1 2" key="1">
    <citation type="submission" date="2016-04" db="EMBL/GenBank/DDBJ databases">
        <title>A degradative enzymes factory behind the ericoid mycorrhizal symbiosis.</title>
        <authorList>
            <consortium name="DOE Joint Genome Institute"/>
            <person name="Martino E."/>
            <person name="Morin E."/>
            <person name="Grelet G."/>
            <person name="Kuo A."/>
            <person name="Kohler A."/>
            <person name="Daghino S."/>
            <person name="Barry K."/>
            <person name="Choi C."/>
            <person name="Cichocki N."/>
            <person name="Clum A."/>
            <person name="Copeland A."/>
            <person name="Hainaut M."/>
            <person name="Haridas S."/>
            <person name="Labutti K."/>
            <person name="Lindquist E."/>
            <person name="Lipzen A."/>
            <person name="Khouja H.-R."/>
            <person name="Murat C."/>
            <person name="Ohm R."/>
            <person name="Olson A."/>
            <person name="Spatafora J."/>
            <person name="Veneault-Fourrey C."/>
            <person name="Henrissat B."/>
            <person name="Grigoriev I."/>
            <person name="Martin F."/>
            <person name="Perotto S."/>
        </authorList>
    </citation>
    <scope>NUCLEOTIDE SEQUENCE [LARGE SCALE GENOMIC DNA]</scope>
    <source>
        <strain evidence="1 2">F</strain>
    </source>
</reference>
<dbReference type="Proteomes" id="UP000235786">
    <property type="component" value="Unassembled WGS sequence"/>
</dbReference>
<name>A0A2J6S766_HYAVF</name>